<organism evidence="4 5">
    <name type="scientific">Aeromicrobium duanguangcaii</name>
    <dbReference type="NCBI Taxonomy" id="2968086"/>
    <lineage>
        <taxon>Bacteria</taxon>
        <taxon>Bacillati</taxon>
        <taxon>Actinomycetota</taxon>
        <taxon>Actinomycetes</taxon>
        <taxon>Propionibacteriales</taxon>
        <taxon>Nocardioidaceae</taxon>
        <taxon>Aeromicrobium</taxon>
    </lineage>
</organism>
<evidence type="ECO:0000313" key="4">
    <source>
        <dbReference type="EMBL" id="UUI68910.1"/>
    </source>
</evidence>
<dbReference type="InterPro" id="IPR036116">
    <property type="entry name" value="FN3_sf"/>
</dbReference>
<evidence type="ECO:0000313" key="5">
    <source>
        <dbReference type="Proteomes" id="UP001315860"/>
    </source>
</evidence>
<dbReference type="PANTHER" id="PTHR24104:SF25">
    <property type="entry name" value="PROTEIN LIN-41"/>
    <property type="match status" value="1"/>
</dbReference>
<keyword evidence="1" id="KW-0326">Glycosidase</keyword>
<sequence length="405" mass="41547">MNPIGTTSARALTLGTAGALVAGLIATTAAPANADNVDVPPTKTVSGELNGPIGMADDAAGNIYLASQNSNAVVVHRKNAQGASAPIRRIRGASTQLSLPQDVALDSNGFIYVANSGGAVLVFPPNANGNVAPTKVFGTGPGSALSLDIAGGEIYVRKPNGYNVYAPSATGSPATPERAVTGLAFSYPLAVHGSKVWVTSGTQLRAYSTSADGADTPIQVVANPGGVNTYGLDTDSAGRVYVPEFSGRLRVYAPNADGADGPLKVLGGPASGLQNVTGVETLSGGAVAIAGYTNNRYSVFSDLFRKPATKPGKVRALKVGGKATAKYRKISWKAPASNGGAKITSYRIVVRKGGKVLVQRTVGGSKRSIVVKRSQLRKGIDTVQIRAKNSKGHGPVAKRNFRVRK</sequence>
<dbReference type="InterPro" id="IPR013783">
    <property type="entry name" value="Ig-like_fold"/>
</dbReference>
<keyword evidence="1" id="KW-0378">Hydrolase</keyword>
<accession>A0ABY5KGF0</accession>
<keyword evidence="2" id="KW-0624">Polysaccharide degradation</keyword>
<name>A0ABY5KGF0_9ACTN</name>
<evidence type="ECO:0000256" key="3">
    <source>
        <dbReference type="SAM" id="SignalP"/>
    </source>
</evidence>
<dbReference type="InterPro" id="IPR011042">
    <property type="entry name" value="6-blade_b-propeller_TolB-like"/>
</dbReference>
<dbReference type="CDD" id="cd00063">
    <property type="entry name" value="FN3"/>
    <property type="match status" value="1"/>
</dbReference>
<dbReference type="Gene3D" id="2.60.40.10">
    <property type="entry name" value="Immunoglobulins"/>
    <property type="match status" value="1"/>
</dbReference>
<gene>
    <name evidence="4" type="ORF">NP095_02030</name>
</gene>
<evidence type="ECO:0000256" key="1">
    <source>
        <dbReference type="ARBA" id="ARBA00023295"/>
    </source>
</evidence>
<feature type="signal peptide" evidence="3">
    <location>
        <begin position="1"/>
        <end position="34"/>
    </location>
</feature>
<keyword evidence="5" id="KW-1185">Reference proteome</keyword>
<dbReference type="SUPFAM" id="SSF49265">
    <property type="entry name" value="Fibronectin type III"/>
    <property type="match status" value="1"/>
</dbReference>
<dbReference type="RefSeq" id="WP_232417691.1">
    <property type="nucleotide sequence ID" value="NZ_CP101990.1"/>
</dbReference>
<dbReference type="PANTHER" id="PTHR24104">
    <property type="entry name" value="E3 UBIQUITIN-PROTEIN LIGASE NHLRC1-RELATED"/>
    <property type="match status" value="1"/>
</dbReference>
<proteinExistence type="predicted"/>
<dbReference type="EMBL" id="CP101990">
    <property type="protein sequence ID" value="UUI68910.1"/>
    <property type="molecule type" value="Genomic_DNA"/>
</dbReference>
<evidence type="ECO:0008006" key="6">
    <source>
        <dbReference type="Google" id="ProtNLM"/>
    </source>
</evidence>
<protein>
    <recommendedName>
        <fullName evidence="6">Fibronectin type-III domain-containing protein</fullName>
    </recommendedName>
</protein>
<keyword evidence="2" id="KW-0119">Carbohydrate metabolism</keyword>
<dbReference type="Gene3D" id="2.120.10.30">
    <property type="entry name" value="TolB, C-terminal domain"/>
    <property type="match status" value="1"/>
</dbReference>
<feature type="chain" id="PRO_5045267971" description="Fibronectin type-III domain-containing protein" evidence="3">
    <location>
        <begin position="35"/>
        <end position="405"/>
    </location>
</feature>
<dbReference type="InterPro" id="IPR050952">
    <property type="entry name" value="TRIM-NHL_E3_ligases"/>
</dbReference>
<keyword evidence="3" id="KW-0732">Signal</keyword>
<dbReference type="Proteomes" id="UP001315860">
    <property type="component" value="Chromosome"/>
</dbReference>
<reference evidence="4 5" key="1">
    <citation type="submission" date="2022-07" db="EMBL/GenBank/DDBJ databases">
        <title>Novel species in genus Aeromicrobium.</title>
        <authorList>
            <person name="Ye L."/>
        </authorList>
    </citation>
    <scope>NUCLEOTIDE SEQUENCE [LARGE SCALE GENOMIC DNA]</scope>
    <source>
        <strain evidence="5">zg-Y50</strain>
    </source>
</reference>
<dbReference type="SUPFAM" id="SSF101898">
    <property type="entry name" value="NHL repeat"/>
    <property type="match status" value="1"/>
</dbReference>
<dbReference type="InterPro" id="IPR003961">
    <property type="entry name" value="FN3_dom"/>
</dbReference>
<evidence type="ECO:0000256" key="2">
    <source>
        <dbReference type="ARBA" id="ARBA00023326"/>
    </source>
</evidence>